<feature type="domain" description="DUF3108" evidence="2">
    <location>
        <begin position="36"/>
        <end position="222"/>
    </location>
</feature>
<evidence type="ECO:0000256" key="1">
    <source>
        <dbReference type="SAM" id="SignalP"/>
    </source>
</evidence>
<accession>A0A3E1Q9D5</accession>
<keyword evidence="1" id="KW-0732">Signal</keyword>
<sequence length="227" mass="25567">MKNFKIIITCIFALILTNSITAQDNCSTFYPFEEAVTFQITNYSKNNRVAAITDFLVTDASSNFATFKSFLRDKDGEVLNEATFTMSCENDGIVVDMESLLNPQLLDNYRDFETEISGTKIVIPNNLHVGQELPDATMTMLVDMSGINLRMEVSMTDRTVVDRETITTSAGTFDCFVIGYTNTINMVMNRTTTAKQWISKGVGMVKQEDYNRRGRVTSSSLLTDFHR</sequence>
<dbReference type="EMBL" id="QVID01000001">
    <property type="protein sequence ID" value="RFN58739.1"/>
    <property type="molecule type" value="Genomic_DNA"/>
</dbReference>
<keyword evidence="4" id="KW-1185">Reference proteome</keyword>
<dbReference type="Proteomes" id="UP000261082">
    <property type="component" value="Unassembled WGS sequence"/>
</dbReference>
<dbReference type="OrthoDB" id="665223at2"/>
<comment type="caution">
    <text evidence="3">The sequence shown here is derived from an EMBL/GenBank/DDBJ whole genome shotgun (WGS) entry which is preliminary data.</text>
</comment>
<gene>
    <name evidence="3" type="ORF">DZ858_01265</name>
</gene>
<feature type="chain" id="PRO_5017605056" description="DUF3108 domain-containing protein" evidence="1">
    <location>
        <begin position="23"/>
        <end position="227"/>
    </location>
</feature>
<dbReference type="RefSeq" id="WP_117157763.1">
    <property type="nucleotide sequence ID" value="NZ_QVID01000001.1"/>
</dbReference>
<dbReference type="AlphaFoldDB" id="A0A3E1Q9D5"/>
<organism evidence="3 4">
    <name type="scientific">Marixanthomonas ophiurae</name>
    <dbReference type="NCBI Taxonomy" id="387659"/>
    <lineage>
        <taxon>Bacteria</taxon>
        <taxon>Pseudomonadati</taxon>
        <taxon>Bacteroidota</taxon>
        <taxon>Flavobacteriia</taxon>
        <taxon>Flavobacteriales</taxon>
        <taxon>Flavobacteriaceae</taxon>
        <taxon>Marixanthomonas</taxon>
    </lineage>
</organism>
<name>A0A3E1Q9D5_9FLAO</name>
<evidence type="ECO:0000313" key="3">
    <source>
        <dbReference type="EMBL" id="RFN58739.1"/>
    </source>
</evidence>
<reference evidence="3 4" key="1">
    <citation type="journal article" date="2007" name="Int. J. Syst. Evol. Microbiol.">
        <title>Marixanthomonas ophiurae gen. nov., sp. nov., a marine bacterium of the family Flavobacteriaceae isolated from a deep-sea brittle star.</title>
        <authorList>
            <person name="Romanenko L.A."/>
            <person name="Uchino M."/>
            <person name="Frolova G.M."/>
            <person name="Mikhailov V.V."/>
        </authorList>
    </citation>
    <scope>NUCLEOTIDE SEQUENCE [LARGE SCALE GENOMIC DNA]</scope>
    <source>
        <strain evidence="3 4">KMM 3046</strain>
    </source>
</reference>
<feature type="signal peptide" evidence="1">
    <location>
        <begin position="1"/>
        <end position="22"/>
    </location>
</feature>
<proteinExistence type="predicted"/>
<dbReference type="Gene3D" id="2.40.360.20">
    <property type="match status" value="1"/>
</dbReference>
<evidence type="ECO:0000259" key="2">
    <source>
        <dbReference type="Pfam" id="PF21347"/>
    </source>
</evidence>
<dbReference type="Pfam" id="PF21347">
    <property type="entry name" value="DUF3108_like"/>
    <property type="match status" value="1"/>
</dbReference>
<protein>
    <recommendedName>
        <fullName evidence="2">DUF3108 domain-containing protein</fullName>
    </recommendedName>
</protein>
<evidence type="ECO:0000313" key="4">
    <source>
        <dbReference type="Proteomes" id="UP000261082"/>
    </source>
</evidence>
<dbReference type="InterPro" id="IPR049279">
    <property type="entry name" value="DUF3108-like"/>
</dbReference>